<evidence type="ECO:0000313" key="4">
    <source>
        <dbReference type="Proteomes" id="UP001183809"/>
    </source>
</evidence>
<proteinExistence type="predicted"/>
<feature type="transmembrane region" description="Helical" evidence="2">
    <location>
        <begin position="20"/>
        <end position="36"/>
    </location>
</feature>
<keyword evidence="4" id="KW-1185">Reference proteome</keyword>
<sequence>MTNPIEAPPVLGALADNTGIAAVFVLITAALAVSLTEKEVHEGKTPNADELYDEALDCPGPSGTGRAHPVGP</sequence>
<organism evidence="3 4">
    <name type="scientific">Streptomyces gibsoniae</name>
    <dbReference type="NCBI Taxonomy" id="3075529"/>
    <lineage>
        <taxon>Bacteria</taxon>
        <taxon>Bacillati</taxon>
        <taxon>Actinomycetota</taxon>
        <taxon>Actinomycetes</taxon>
        <taxon>Kitasatosporales</taxon>
        <taxon>Streptomycetaceae</taxon>
        <taxon>Streptomyces</taxon>
    </lineage>
</organism>
<keyword evidence="2" id="KW-0472">Membrane</keyword>
<protein>
    <submittedName>
        <fullName evidence="3">Uncharacterized protein</fullName>
    </submittedName>
</protein>
<keyword evidence="2" id="KW-1133">Transmembrane helix</keyword>
<reference evidence="4" key="1">
    <citation type="submission" date="2023-07" db="EMBL/GenBank/DDBJ databases">
        <title>30 novel species of actinomycetes from the DSMZ collection.</title>
        <authorList>
            <person name="Nouioui I."/>
        </authorList>
    </citation>
    <scope>NUCLEOTIDE SEQUENCE [LARGE SCALE GENOMIC DNA]</scope>
    <source>
        <strain evidence="4">DSM 41699</strain>
    </source>
</reference>
<evidence type="ECO:0000256" key="2">
    <source>
        <dbReference type="SAM" id="Phobius"/>
    </source>
</evidence>
<gene>
    <name evidence="3" type="ORF">RM764_42380</name>
</gene>
<dbReference type="RefSeq" id="WP_311700950.1">
    <property type="nucleotide sequence ID" value="NZ_JAVREY010000113.1"/>
</dbReference>
<keyword evidence="2" id="KW-0812">Transmembrane</keyword>
<evidence type="ECO:0000313" key="3">
    <source>
        <dbReference type="EMBL" id="MDT0469522.1"/>
    </source>
</evidence>
<evidence type="ECO:0000256" key="1">
    <source>
        <dbReference type="SAM" id="MobiDB-lite"/>
    </source>
</evidence>
<dbReference type="Proteomes" id="UP001183809">
    <property type="component" value="Unassembled WGS sequence"/>
</dbReference>
<comment type="caution">
    <text evidence="3">The sequence shown here is derived from an EMBL/GenBank/DDBJ whole genome shotgun (WGS) entry which is preliminary data.</text>
</comment>
<feature type="region of interest" description="Disordered" evidence="1">
    <location>
        <begin position="40"/>
        <end position="72"/>
    </location>
</feature>
<accession>A0ABU2U8G1</accession>
<name>A0ABU2U8G1_9ACTN</name>
<dbReference type="EMBL" id="JAVREY010000113">
    <property type="protein sequence ID" value="MDT0469522.1"/>
    <property type="molecule type" value="Genomic_DNA"/>
</dbReference>